<sequence>MKTDDLLESMDPFTVRLRDGLQHIAESDPEPRPGRFDPAVVHLGGHGDTRAKHWLVGAAAAVVVAVGAGGLVAMDRDGPAEGSTTDQPGITAPRAESGVLPDDSAASMDVPLFATPLNADQVPLVVVDGGVTTYAHSQRYPAPFFGGFAGSTVLVPAAGSFGTPRITIDVVERSPELGNQTLDLTQLGEPIEVADTTGYIATEPIDTETGETGPVHLLFFDLDPDRYVRVNAVGLGVDELVSLVNTYDPATGAVELPEGLVELEMPSHEINHMVEFIYDVAGTEFGLQGSSRGAEFLLGLIASSVTSTQVINGVEAIVQSNADGQWSVLWMSGDWAFSATLSDVDDPATIPAMLNRFRLVDDSTFTSMYEGGDVVTDSNRPAIVAAMITDVVLPPALGVSDLANRRGANGRYQEVVAVSAAIACSWLDVYFDNVDTDPAAARTAAEALAASTEWDMLQEIEDEGGWSSAVWQTAAAINGNGLISMGDGGAPTRDDAYPMLGCDNR</sequence>
<dbReference type="AlphaFoldDB" id="A0A6J6F0Y2"/>
<proteinExistence type="predicted"/>
<name>A0A6J6F0Y2_9ZZZZ</name>
<gene>
    <name evidence="2" type="ORF">UFOPK1493_03099</name>
</gene>
<protein>
    <submittedName>
        <fullName evidence="2">Unannotated protein</fullName>
    </submittedName>
</protein>
<evidence type="ECO:0000256" key="1">
    <source>
        <dbReference type="SAM" id="MobiDB-lite"/>
    </source>
</evidence>
<evidence type="ECO:0000313" key="2">
    <source>
        <dbReference type="EMBL" id="CAB4581229.1"/>
    </source>
</evidence>
<reference evidence="2" key="1">
    <citation type="submission" date="2020-05" db="EMBL/GenBank/DDBJ databases">
        <authorList>
            <person name="Chiriac C."/>
            <person name="Salcher M."/>
            <person name="Ghai R."/>
            <person name="Kavagutti S V."/>
        </authorList>
    </citation>
    <scope>NUCLEOTIDE SEQUENCE</scope>
</reference>
<feature type="region of interest" description="Disordered" evidence="1">
    <location>
        <begin position="76"/>
        <end position="102"/>
    </location>
</feature>
<dbReference type="EMBL" id="CAEZSR010000155">
    <property type="protein sequence ID" value="CAB4581229.1"/>
    <property type="molecule type" value="Genomic_DNA"/>
</dbReference>
<organism evidence="2">
    <name type="scientific">freshwater metagenome</name>
    <dbReference type="NCBI Taxonomy" id="449393"/>
    <lineage>
        <taxon>unclassified sequences</taxon>
        <taxon>metagenomes</taxon>
        <taxon>ecological metagenomes</taxon>
    </lineage>
</organism>
<accession>A0A6J6F0Y2</accession>